<proteinExistence type="predicted"/>
<dbReference type="EMBL" id="KN833693">
    <property type="protein sequence ID" value="KIK28091.1"/>
    <property type="molecule type" value="Genomic_DNA"/>
</dbReference>
<accession>A0A0C9ZFN6</accession>
<dbReference type="HOGENOM" id="CLU_2776928_0_0_1"/>
<protein>
    <submittedName>
        <fullName evidence="1">Uncharacterized protein</fullName>
    </submittedName>
</protein>
<sequence>MPSGVMADTQFNGKVASPRVLSGGAVQAELQAEDDEIAREVGLRSSFMVWFESWLARVARCDRLAPKIG</sequence>
<reference evidence="1 2" key="1">
    <citation type="submission" date="2014-04" db="EMBL/GenBank/DDBJ databases">
        <authorList>
            <consortium name="DOE Joint Genome Institute"/>
            <person name="Kuo A."/>
            <person name="Kohler A."/>
            <person name="Costa M.D."/>
            <person name="Nagy L.G."/>
            <person name="Floudas D."/>
            <person name="Copeland A."/>
            <person name="Barry K.W."/>
            <person name="Cichocki N."/>
            <person name="Veneault-Fourrey C."/>
            <person name="LaButti K."/>
            <person name="Lindquist E.A."/>
            <person name="Lipzen A."/>
            <person name="Lundell T."/>
            <person name="Morin E."/>
            <person name="Murat C."/>
            <person name="Sun H."/>
            <person name="Tunlid A."/>
            <person name="Henrissat B."/>
            <person name="Grigoriev I.V."/>
            <person name="Hibbett D.S."/>
            <person name="Martin F."/>
            <person name="Nordberg H.P."/>
            <person name="Cantor M.N."/>
            <person name="Hua S.X."/>
        </authorList>
    </citation>
    <scope>NUCLEOTIDE SEQUENCE [LARGE SCALE GENOMIC DNA]</scope>
    <source>
        <strain evidence="1 2">441</strain>
    </source>
</reference>
<reference evidence="2" key="2">
    <citation type="submission" date="2015-01" db="EMBL/GenBank/DDBJ databases">
        <title>Evolutionary Origins and Diversification of the Mycorrhizal Mutualists.</title>
        <authorList>
            <consortium name="DOE Joint Genome Institute"/>
            <consortium name="Mycorrhizal Genomics Consortium"/>
            <person name="Kohler A."/>
            <person name="Kuo A."/>
            <person name="Nagy L.G."/>
            <person name="Floudas D."/>
            <person name="Copeland A."/>
            <person name="Barry K.W."/>
            <person name="Cichocki N."/>
            <person name="Veneault-Fourrey C."/>
            <person name="LaButti K."/>
            <person name="Lindquist E.A."/>
            <person name="Lipzen A."/>
            <person name="Lundell T."/>
            <person name="Morin E."/>
            <person name="Murat C."/>
            <person name="Riley R."/>
            <person name="Ohm R."/>
            <person name="Sun H."/>
            <person name="Tunlid A."/>
            <person name="Henrissat B."/>
            <person name="Grigoriev I.V."/>
            <person name="Hibbett D.S."/>
            <person name="Martin F."/>
        </authorList>
    </citation>
    <scope>NUCLEOTIDE SEQUENCE [LARGE SCALE GENOMIC DNA]</scope>
    <source>
        <strain evidence="2">441</strain>
    </source>
</reference>
<name>A0A0C9ZFN6_9AGAM</name>
<organism evidence="1 2">
    <name type="scientific">Pisolithus microcarpus 441</name>
    <dbReference type="NCBI Taxonomy" id="765257"/>
    <lineage>
        <taxon>Eukaryota</taxon>
        <taxon>Fungi</taxon>
        <taxon>Dikarya</taxon>
        <taxon>Basidiomycota</taxon>
        <taxon>Agaricomycotina</taxon>
        <taxon>Agaricomycetes</taxon>
        <taxon>Agaricomycetidae</taxon>
        <taxon>Boletales</taxon>
        <taxon>Sclerodermatineae</taxon>
        <taxon>Pisolithaceae</taxon>
        <taxon>Pisolithus</taxon>
    </lineage>
</organism>
<evidence type="ECO:0000313" key="1">
    <source>
        <dbReference type="EMBL" id="KIK28091.1"/>
    </source>
</evidence>
<keyword evidence="2" id="KW-1185">Reference proteome</keyword>
<dbReference type="AlphaFoldDB" id="A0A0C9ZFN6"/>
<dbReference type="Proteomes" id="UP000054018">
    <property type="component" value="Unassembled WGS sequence"/>
</dbReference>
<gene>
    <name evidence="1" type="ORF">PISMIDRAFT_673784</name>
</gene>
<evidence type="ECO:0000313" key="2">
    <source>
        <dbReference type="Proteomes" id="UP000054018"/>
    </source>
</evidence>